<dbReference type="GeneID" id="37201216"/>
<evidence type="ECO:0000313" key="2">
    <source>
        <dbReference type="Proteomes" id="UP000248961"/>
    </source>
</evidence>
<dbReference type="AlphaFoldDB" id="A0A395I1V3"/>
<dbReference type="OrthoDB" id="4473418at2759"/>
<protein>
    <submittedName>
        <fullName evidence="1">Uncharacterized protein</fullName>
    </submittedName>
</protein>
<proteinExistence type="predicted"/>
<dbReference type="EMBL" id="KZ824280">
    <property type="protein sequence ID" value="RAL13148.1"/>
    <property type="molecule type" value="Genomic_DNA"/>
</dbReference>
<gene>
    <name evidence="1" type="ORF">BO97DRAFT_423845</name>
</gene>
<reference evidence="1 2" key="1">
    <citation type="submission" date="2018-02" db="EMBL/GenBank/DDBJ databases">
        <title>The genomes of Aspergillus section Nigri reveals drivers in fungal speciation.</title>
        <authorList>
            <consortium name="DOE Joint Genome Institute"/>
            <person name="Vesth T.C."/>
            <person name="Nybo J."/>
            <person name="Theobald S."/>
            <person name="Brandl J."/>
            <person name="Frisvad J.C."/>
            <person name="Nielsen K.F."/>
            <person name="Lyhne E.K."/>
            <person name="Kogle M.E."/>
            <person name="Kuo A."/>
            <person name="Riley R."/>
            <person name="Clum A."/>
            <person name="Nolan M."/>
            <person name="Lipzen A."/>
            <person name="Salamov A."/>
            <person name="Henrissat B."/>
            <person name="Wiebenga A."/>
            <person name="De vries R.P."/>
            <person name="Grigoriev I.V."/>
            <person name="Mortensen U.H."/>
            <person name="Andersen M.R."/>
            <person name="Baker S.E."/>
        </authorList>
    </citation>
    <scope>NUCLEOTIDE SEQUENCE [LARGE SCALE GENOMIC DNA]</scope>
    <source>
        <strain evidence="1 2">CBS 101889</strain>
    </source>
</reference>
<dbReference type="VEuPathDB" id="FungiDB:BO97DRAFT_423845"/>
<name>A0A395I1V3_ASPHC</name>
<dbReference type="RefSeq" id="XP_025552302.1">
    <property type="nucleotide sequence ID" value="XM_025696927.1"/>
</dbReference>
<keyword evidence="2" id="KW-1185">Reference proteome</keyword>
<accession>A0A395I1V3</accession>
<organism evidence="1 2">
    <name type="scientific">Aspergillus homomorphus (strain CBS 101889)</name>
    <dbReference type="NCBI Taxonomy" id="1450537"/>
    <lineage>
        <taxon>Eukaryota</taxon>
        <taxon>Fungi</taxon>
        <taxon>Dikarya</taxon>
        <taxon>Ascomycota</taxon>
        <taxon>Pezizomycotina</taxon>
        <taxon>Eurotiomycetes</taxon>
        <taxon>Eurotiomycetidae</taxon>
        <taxon>Eurotiales</taxon>
        <taxon>Aspergillaceae</taxon>
        <taxon>Aspergillus</taxon>
        <taxon>Aspergillus subgen. Circumdati</taxon>
    </lineage>
</organism>
<sequence>MPEPYVMHVSAANKDRDGDPRLTILRLAEDPRCMEDDWAPAKQAALDLWEDLRRLQPELRGQRMGTLLFYERGDRARFLIEPPAGQPLRFLEFDGIVEFVADLPAAIEKIQGAIDKWARCVLVEGDEEGGSLPELT</sequence>
<evidence type="ECO:0000313" key="1">
    <source>
        <dbReference type="EMBL" id="RAL13148.1"/>
    </source>
</evidence>
<dbReference type="Proteomes" id="UP000248961">
    <property type="component" value="Unassembled WGS sequence"/>
</dbReference>